<reference evidence="2" key="1">
    <citation type="submission" date="2022-08" db="EMBL/GenBank/DDBJ databases">
        <authorList>
            <person name="Tistechok S."/>
            <person name="Samborskyy M."/>
            <person name="Roman I."/>
        </authorList>
    </citation>
    <scope>NUCLEOTIDE SEQUENCE</scope>
    <source>
        <strain evidence="2">DSM 103496</strain>
    </source>
</reference>
<feature type="transmembrane region" description="Helical" evidence="1">
    <location>
        <begin position="12"/>
        <end position="32"/>
    </location>
</feature>
<gene>
    <name evidence="2" type="ORF">NZH93_41695</name>
</gene>
<accession>A0A9X2VWL3</accession>
<comment type="caution">
    <text evidence="2">The sequence shown here is derived from an EMBL/GenBank/DDBJ whole genome shotgun (WGS) entry which is preliminary data.</text>
</comment>
<keyword evidence="1" id="KW-1133">Transmembrane helix</keyword>
<sequence length="87" mass="9390">MSIISSVSHARKTWLATATTTVMIVTLSSIVGVLTTPLFAFLTAAACTLVAAAGVALRRAARTMDTIFTEELDDPRQRQPTRLKRAK</sequence>
<dbReference type="AlphaFoldDB" id="A0A9X2VWL3"/>
<dbReference type="Proteomes" id="UP001141259">
    <property type="component" value="Unassembled WGS sequence"/>
</dbReference>
<feature type="transmembrane region" description="Helical" evidence="1">
    <location>
        <begin position="38"/>
        <end position="57"/>
    </location>
</feature>
<evidence type="ECO:0000256" key="1">
    <source>
        <dbReference type="SAM" id="Phobius"/>
    </source>
</evidence>
<name>A0A9X2VWL3_9PSEU</name>
<proteinExistence type="predicted"/>
<dbReference type="RefSeq" id="WP_259628859.1">
    <property type="nucleotide sequence ID" value="NZ_JANYMP010000032.1"/>
</dbReference>
<evidence type="ECO:0000313" key="2">
    <source>
        <dbReference type="EMBL" id="MCS7483399.1"/>
    </source>
</evidence>
<dbReference type="EMBL" id="JANYMP010000032">
    <property type="protein sequence ID" value="MCS7483399.1"/>
    <property type="molecule type" value="Genomic_DNA"/>
</dbReference>
<evidence type="ECO:0000313" key="3">
    <source>
        <dbReference type="Proteomes" id="UP001141259"/>
    </source>
</evidence>
<keyword evidence="3" id="KW-1185">Reference proteome</keyword>
<keyword evidence="1" id="KW-0472">Membrane</keyword>
<keyword evidence="1" id="KW-0812">Transmembrane</keyword>
<protein>
    <submittedName>
        <fullName evidence="2">Uncharacterized protein</fullName>
    </submittedName>
</protein>
<organism evidence="2 3">
    <name type="scientific">Umezawaea endophytica</name>
    <dbReference type="NCBI Taxonomy" id="1654476"/>
    <lineage>
        <taxon>Bacteria</taxon>
        <taxon>Bacillati</taxon>
        <taxon>Actinomycetota</taxon>
        <taxon>Actinomycetes</taxon>
        <taxon>Pseudonocardiales</taxon>
        <taxon>Pseudonocardiaceae</taxon>
        <taxon>Umezawaea</taxon>
    </lineage>
</organism>